<comment type="caution">
    <text evidence="1">The sequence shown here is derived from an EMBL/GenBank/DDBJ whole genome shotgun (WGS) entry which is preliminary data.</text>
</comment>
<gene>
    <name evidence="1" type="ORF">GNF83_17460</name>
</gene>
<protein>
    <submittedName>
        <fullName evidence="1">Uncharacterized protein</fullName>
    </submittedName>
</protein>
<dbReference type="Proteomes" id="UP001288944">
    <property type="component" value="Unassembled WGS sequence"/>
</dbReference>
<organism evidence="1 2">
    <name type="scientific">Clostridium perfringens</name>
    <dbReference type="NCBI Taxonomy" id="1502"/>
    <lineage>
        <taxon>Bacteria</taxon>
        <taxon>Bacillati</taxon>
        <taxon>Bacillota</taxon>
        <taxon>Clostridia</taxon>
        <taxon>Eubacteriales</taxon>
        <taxon>Clostridiaceae</taxon>
        <taxon>Clostridium</taxon>
    </lineage>
</organism>
<proteinExistence type="predicted"/>
<name>A0AAW9KB57_CLOPF</name>
<evidence type="ECO:0000313" key="2">
    <source>
        <dbReference type="Proteomes" id="UP001288944"/>
    </source>
</evidence>
<reference evidence="1" key="1">
    <citation type="submission" date="2019-11" db="EMBL/GenBank/DDBJ databases">
        <title>Characterization of Clostridium perfringens isolates from swine manure treated agricultural soils.</title>
        <authorList>
            <person name="Wushke S.T."/>
        </authorList>
    </citation>
    <scope>NUCLEOTIDE SEQUENCE</scope>
    <source>
        <strain evidence="1">X62</strain>
    </source>
</reference>
<dbReference type="AlphaFoldDB" id="A0AAW9KB57"/>
<sequence>MKNEFASEIICIKLYQILISKICNLLGVRAPLNYSFAKYIYKHGGAIRCNNEIFDGTWGEMYKILNLNEALMSISSLLEERLKESKFYKLTAQYTIVTELGSATLEIDDGVIKVTNGIGLEVKIPINVLTSVYTGYKSIECFKDKIQYFNNDTEAVFKVLFPEGYPY</sequence>
<accession>A0AAW9KB57</accession>
<dbReference type="EMBL" id="WNUR01000634">
    <property type="protein sequence ID" value="MDZ7542936.1"/>
    <property type="molecule type" value="Genomic_DNA"/>
</dbReference>
<evidence type="ECO:0000313" key="1">
    <source>
        <dbReference type="EMBL" id="MDZ7542936.1"/>
    </source>
</evidence>
<feature type="non-terminal residue" evidence="1">
    <location>
        <position position="167"/>
    </location>
</feature>